<evidence type="ECO:0008006" key="3">
    <source>
        <dbReference type="Google" id="ProtNLM"/>
    </source>
</evidence>
<keyword evidence="2" id="KW-1185">Reference proteome</keyword>
<reference evidence="1 2" key="1">
    <citation type="submission" date="2023-01" db="EMBL/GenBank/DDBJ databases">
        <authorList>
            <person name="Kreplak J."/>
        </authorList>
    </citation>
    <scope>NUCLEOTIDE SEQUENCE [LARGE SCALE GENOMIC DNA]</scope>
</reference>
<gene>
    <name evidence="1" type="ORF">VFH_IV152760</name>
</gene>
<evidence type="ECO:0000313" key="1">
    <source>
        <dbReference type="EMBL" id="CAI8609841.1"/>
    </source>
</evidence>
<dbReference type="AlphaFoldDB" id="A0AAV1AHN8"/>
<dbReference type="PANTHER" id="PTHR46890">
    <property type="entry name" value="NON-LTR RETROLELEMENT REVERSE TRANSCRIPTASE-LIKE PROTEIN-RELATED"/>
    <property type="match status" value="1"/>
</dbReference>
<dbReference type="PANTHER" id="PTHR46890:SF50">
    <property type="entry name" value="RNA-DIRECTED DNA POLYMERASE, EUKARYOTA, REVERSE TRANSCRIPTASE ZINC-BINDING DOMAIN PROTEIN-RELATED"/>
    <property type="match status" value="1"/>
</dbReference>
<dbReference type="Proteomes" id="UP001157006">
    <property type="component" value="Chromosome 4"/>
</dbReference>
<proteinExistence type="predicted"/>
<dbReference type="EMBL" id="OX451739">
    <property type="protein sequence ID" value="CAI8609841.1"/>
    <property type="molecule type" value="Genomic_DNA"/>
</dbReference>
<sequence>MDVILFPKILEGSNRNLEEVFTMKEVKEVVWECDGNKCPGPDGYNFSFLHRCWNTLAGDIYAFVSEFHSKENLHKVVTSSFIALIPKVENPQVLGDCRPISLVESLSKIIAKLLANRLKKVVGELISSSQMTFMSSR</sequence>
<name>A0AAV1AHN8_VICFA</name>
<protein>
    <recommendedName>
        <fullName evidence="3">Cysteine-rich receptor-like protein kinase</fullName>
    </recommendedName>
</protein>
<dbReference type="InterPro" id="IPR052343">
    <property type="entry name" value="Retrotransposon-Effector_Assoc"/>
</dbReference>
<evidence type="ECO:0000313" key="2">
    <source>
        <dbReference type="Proteomes" id="UP001157006"/>
    </source>
</evidence>
<organism evidence="1 2">
    <name type="scientific">Vicia faba</name>
    <name type="common">Broad bean</name>
    <name type="synonym">Faba vulgaris</name>
    <dbReference type="NCBI Taxonomy" id="3906"/>
    <lineage>
        <taxon>Eukaryota</taxon>
        <taxon>Viridiplantae</taxon>
        <taxon>Streptophyta</taxon>
        <taxon>Embryophyta</taxon>
        <taxon>Tracheophyta</taxon>
        <taxon>Spermatophyta</taxon>
        <taxon>Magnoliopsida</taxon>
        <taxon>eudicotyledons</taxon>
        <taxon>Gunneridae</taxon>
        <taxon>Pentapetalae</taxon>
        <taxon>rosids</taxon>
        <taxon>fabids</taxon>
        <taxon>Fabales</taxon>
        <taxon>Fabaceae</taxon>
        <taxon>Papilionoideae</taxon>
        <taxon>50 kb inversion clade</taxon>
        <taxon>NPAAA clade</taxon>
        <taxon>Hologalegina</taxon>
        <taxon>IRL clade</taxon>
        <taxon>Fabeae</taxon>
        <taxon>Vicia</taxon>
    </lineage>
</organism>
<accession>A0AAV1AHN8</accession>